<dbReference type="RefSeq" id="WP_281257401.1">
    <property type="nucleotide sequence ID" value="NZ_CP028339.1"/>
</dbReference>
<protein>
    <submittedName>
        <fullName evidence="1">Uncharacterized protein</fullName>
    </submittedName>
</protein>
<evidence type="ECO:0000313" key="2">
    <source>
        <dbReference type="Proteomes" id="UP000241885"/>
    </source>
</evidence>
<sequence>MRHSASGTRAHTLIPRFTLYRTLRRIAGPVLAYRLSFGGRAA</sequence>
<name>A0A2R4BQI1_THAAR</name>
<organism evidence="1 2">
    <name type="scientific">Thauera aromatica K172</name>
    <dbReference type="NCBI Taxonomy" id="44139"/>
    <lineage>
        <taxon>Bacteria</taxon>
        <taxon>Pseudomonadati</taxon>
        <taxon>Pseudomonadota</taxon>
        <taxon>Betaproteobacteria</taxon>
        <taxon>Rhodocyclales</taxon>
        <taxon>Zoogloeaceae</taxon>
        <taxon>Thauera</taxon>
    </lineage>
</organism>
<evidence type="ECO:0000313" key="1">
    <source>
        <dbReference type="EMBL" id="AVR89540.1"/>
    </source>
</evidence>
<dbReference type="Proteomes" id="UP000241885">
    <property type="component" value="Chromosome"/>
</dbReference>
<accession>A0A2R4BQI1</accession>
<gene>
    <name evidence="1" type="ORF">Tharo_2652</name>
</gene>
<keyword evidence="2" id="KW-1185">Reference proteome</keyword>
<dbReference type="AlphaFoldDB" id="A0A2R4BQI1"/>
<dbReference type="KEGG" id="tak:Tharo_2652"/>
<reference evidence="1 2" key="1">
    <citation type="submission" date="2018-03" db="EMBL/GenBank/DDBJ databases">
        <title>Complete genome sequence of Thauera aromatica, a model organism for studying aromatic compound degradation under denitrifying conditions.</title>
        <authorList>
            <person name="Lo H.-Y."/>
            <person name="Goris T."/>
            <person name="Boll M."/>
            <person name="Mueller J.A."/>
        </authorList>
    </citation>
    <scope>NUCLEOTIDE SEQUENCE [LARGE SCALE GENOMIC DNA]</scope>
    <source>
        <strain evidence="1 2">K172</strain>
    </source>
</reference>
<dbReference type="EMBL" id="CP028339">
    <property type="protein sequence ID" value="AVR89540.1"/>
    <property type="molecule type" value="Genomic_DNA"/>
</dbReference>
<proteinExistence type="predicted"/>